<dbReference type="InterPro" id="IPR036986">
    <property type="entry name" value="S4_RNA-bd_sf"/>
</dbReference>
<evidence type="ECO:0000259" key="7">
    <source>
        <dbReference type="SMART" id="SM00363"/>
    </source>
</evidence>
<dbReference type="PROSITE" id="PS50889">
    <property type="entry name" value="S4"/>
    <property type="match status" value="1"/>
</dbReference>
<evidence type="ECO:0000256" key="3">
    <source>
        <dbReference type="ARBA" id="ARBA00023235"/>
    </source>
</evidence>
<dbReference type="Pfam" id="PF01479">
    <property type="entry name" value="S4"/>
    <property type="match status" value="1"/>
</dbReference>
<reference evidence="8 9" key="1">
    <citation type="submission" date="2016-10" db="EMBL/GenBank/DDBJ databases">
        <authorList>
            <person name="de Groot N.N."/>
        </authorList>
    </citation>
    <scope>NUCLEOTIDE SEQUENCE [LARGE SCALE GENOMIC DNA]</scope>
    <source>
        <strain evidence="8 9">ATCC 51327</strain>
    </source>
</reference>
<dbReference type="Gene3D" id="3.30.2350.10">
    <property type="entry name" value="Pseudouridine synthase"/>
    <property type="match status" value="1"/>
</dbReference>
<dbReference type="PANTHER" id="PTHR21600:SF44">
    <property type="entry name" value="RIBOSOMAL LARGE SUBUNIT PSEUDOURIDINE SYNTHASE D"/>
    <property type="match status" value="1"/>
</dbReference>
<dbReference type="STRING" id="29563.SAMN02983006_00742"/>
<name>A0A1I4GG50_9FIRM</name>
<accession>A0A1I4GG50</accession>
<dbReference type="SUPFAM" id="SSF55120">
    <property type="entry name" value="Pseudouridine synthase"/>
    <property type="match status" value="1"/>
</dbReference>
<dbReference type="Pfam" id="PF00849">
    <property type="entry name" value="PseudoU_synth_2"/>
    <property type="match status" value="1"/>
</dbReference>
<dbReference type="InterPro" id="IPR020103">
    <property type="entry name" value="PsdUridine_synth_cat_dom_sf"/>
</dbReference>
<keyword evidence="3 6" id="KW-0413">Isomerase</keyword>
<dbReference type="CDD" id="cd02869">
    <property type="entry name" value="PseudoU_synth_RluA_like"/>
    <property type="match status" value="1"/>
</dbReference>
<dbReference type="InterPro" id="IPR002942">
    <property type="entry name" value="S4_RNA-bd"/>
</dbReference>
<protein>
    <recommendedName>
        <fullName evidence="6">Pseudouridine synthase</fullName>
        <ecNumber evidence="6">5.4.99.-</ecNumber>
    </recommendedName>
</protein>
<dbReference type="PROSITE" id="PS01129">
    <property type="entry name" value="PSI_RLU"/>
    <property type="match status" value="1"/>
</dbReference>
<dbReference type="SMART" id="SM00363">
    <property type="entry name" value="S4"/>
    <property type="match status" value="1"/>
</dbReference>
<dbReference type="GO" id="GO:0000455">
    <property type="term" value="P:enzyme-directed rRNA pseudouridine synthesis"/>
    <property type="evidence" value="ECO:0007669"/>
    <property type="project" value="UniProtKB-ARBA"/>
</dbReference>
<feature type="active site" evidence="4">
    <location>
        <position position="137"/>
    </location>
</feature>
<dbReference type="CDD" id="cd00165">
    <property type="entry name" value="S4"/>
    <property type="match status" value="1"/>
</dbReference>
<dbReference type="RefSeq" id="WP_089859857.1">
    <property type="nucleotide sequence ID" value="NZ_FOTI01000006.1"/>
</dbReference>
<evidence type="ECO:0000256" key="1">
    <source>
        <dbReference type="ARBA" id="ARBA00000073"/>
    </source>
</evidence>
<dbReference type="AlphaFoldDB" id="A0A1I4GG50"/>
<dbReference type="EMBL" id="FOTI01000006">
    <property type="protein sequence ID" value="SFL29024.1"/>
    <property type="molecule type" value="Genomic_DNA"/>
</dbReference>
<organism evidence="8 9">
    <name type="scientific">Halanaerobium salsuginis</name>
    <dbReference type="NCBI Taxonomy" id="29563"/>
    <lineage>
        <taxon>Bacteria</taxon>
        <taxon>Bacillati</taxon>
        <taxon>Bacillota</taxon>
        <taxon>Clostridia</taxon>
        <taxon>Halanaerobiales</taxon>
        <taxon>Halanaerobiaceae</taxon>
        <taxon>Halanaerobium</taxon>
    </lineage>
</organism>
<evidence type="ECO:0000313" key="9">
    <source>
        <dbReference type="Proteomes" id="UP000199006"/>
    </source>
</evidence>
<dbReference type="SUPFAM" id="SSF55174">
    <property type="entry name" value="Alpha-L RNA-binding motif"/>
    <property type="match status" value="1"/>
</dbReference>
<evidence type="ECO:0000256" key="5">
    <source>
        <dbReference type="PROSITE-ProRule" id="PRU00182"/>
    </source>
</evidence>
<dbReference type="NCBIfam" id="TIGR00005">
    <property type="entry name" value="rluA_subfam"/>
    <property type="match status" value="1"/>
</dbReference>
<gene>
    <name evidence="8" type="ORF">SAMN02983006_00742</name>
</gene>
<dbReference type="Gene3D" id="3.10.290.10">
    <property type="entry name" value="RNA-binding S4 domain"/>
    <property type="match status" value="1"/>
</dbReference>
<dbReference type="InterPro" id="IPR006145">
    <property type="entry name" value="PsdUridine_synth_RsuA/RluA"/>
</dbReference>
<proteinExistence type="inferred from homology"/>
<dbReference type="EC" id="5.4.99.-" evidence="6"/>
<comment type="catalytic activity">
    <reaction evidence="1 6">
        <text>a uridine in RNA = a pseudouridine in RNA</text>
        <dbReference type="Rhea" id="RHEA:48348"/>
        <dbReference type="Rhea" id="RHEA-COMP:12068"/>
        <dbReference type="Rhea" id="RHEA-COMP:12069"/>
        <dbReference type="ChEBI" id="CHEBI:65314"/>
        <dbReference type="ChEBI" id="CHEBI:65315"/>
    </reaction>
</comment>
<keyword evidence="5" id="KW-0694">RNA-binding</keyword>
<dbReference type="GO" id="GO:0003723">
    <property type="term" value="F:RNA binding"/>
    <property type="evidence" value="ECO:0007669"/>
    <property type="project" value="UniProtKB-KW"/>
</dbReference>
<keyword evidence="9" id="KW-1185">Reference proteome</keyword>
<dbReference type="Proteomes" id="UP000199006">
    <property type="component" value="Unassembled WGS sequence"/>
</dbReference>
<evidence type="ECO:0000256" key="6">
    <source>
        <dbReference type="RuleBase" id="RU362028"/>
    </source>
</evidence>
<dbReference type="GO" id="GO:0120159">
    <property type="term" value="F:rRNA pseudouridine synthase activity"/>
    <property type="evidence" value="ECO:0007669"/>
    <property type="project" value="UniProtKB-ARBA"/>
</dbReference>
<evidence type="ECO:0000313" key="8">
    <source>
        <dbReference type="EMBL" id="SFL29024.1"/>
    </source>
</evidence>
<evidence type="ECO:0000256" key="2">
    <source>
        <dbReference type="ARBA" id="ARBA00010876"/>
    </source>
</evidence>
<dbReference type="PANTHER" id="PTHR21600">
    <property type="entry name" value="MITOCHONDRIAL RNA PSEUDOURIDINE SYNTHASE"/>
    <property type="match status" value="1"/>
</dbReference>
<dbReference type="InterPro" id="IPR006225">
    <property type="entry name" value="PsdUridine_synth_RluC/D"/>
</dbReference>
<evidence type="ECO:0000256" key="4">
    <source>
        <dbReference type="PIRSR" id="PIRSR606225-1"/>
    </source>
</evidence>
<comment type="function">
    <text evidence="6">Responsible for synthesis of pseudouridine from uracil.</text>
</comment>
<comment type="similarity">
    <text evidence="2 6">Belongs to the pseudouridine synthase RluA family.</text>
</comment>
<feature type="domain" description="RNA-binding S4" evidence="7">
    <location>
        <begin position="15"/>
        <end position="73"/>
    </location>
</feature>
<dbReference type="InterPro" id="IPR006224">
    <property type="entry name" value="PsdUridine_synth_RluA-like_CS"/>
</dbReference>
<dbReference type="OrthoDB" id="9773999at2"/>
<dbReference type="InterPro" id="IPR050188">
    <property type="entry name" value="RluA_PseudoU_synthase"/>
</dbReference>
<sequence>MEKINLNITESGAGQRIDKFLAAQLDDFSRSYIQNLIAAAKITVADEKVQNSYQLKIGDQVKILVEAKSSEIEAVAMPLDIVYQDTDIIVINKRADRVVHPAPGHYDDTIVNALLAEVDNLSTINGVKRPGIVHRLDKDTSGILIVAKNDRSHKSLAAQFKERKVEKYYYALLEGDLPYEKGKIDAPIGRDPGHRKKMAVRKRNSKKAVSRFKVLEKFAGYTLVEVKIETGRTHQIRVHFSYLGYPVVGDRKYGSQNKLAVTRQLLHARRLIIEHPGTGYRIEFVADLKDDFRDILTKLRKKVE</sequence>